<evidence type="ECO:0008006" key="4">
    <source>
        <dbReference type="Google" id="ProtNLM"/>
    </source>
</evidence>
<gene>
    <name evidence="2" type="ORF">AACH11_02100</name>
</gene>
<feature type="region of interest" description="Disordered" evidence="1">
    <location>
        <begin position="228"/>
        <end position="253"/>
    </location>
</feature>
<reference evidence="2 3" key="1">
    <citation type="submission" date="2024-04" db="EMBL/GenBank/DDBJ databases">
        <title>Novel species of the genus Ideonella isolated from streams.</title>
        <authorList>
            <person name="Lu H."/>
        </authorList>
    </citation>
    <scope>NUCLEOTIDE SEQUENCE [LARGE SCALE GENOMIC DNA]</scope>
    <source>
        <strain evidence="2 3">BYS139W</strain>
    </source>
</reference>
<accession>A0ABU9B4G9</accession>
<keyword evidence="3" id="KW-1185">Reference proteome</keyword>
<organism evidence="2 3">
    <name type="scientific">Pseudaquabacterium rugosum</name>
    <dbReference type="NCBI Taxonomy" id="2984194"/>
    <lineage>
        <taxon>Bacteria</taxon>
        <taxon>Pseudomonadati</taxon>
        <taxon>Pseudomonadota</taxon>
        <taxon>Betaproteobacteria</taxon>
        <taxon>Burkholderiales</taxon>
        <taxon>Sphaerotilaceae</taxon>
        <taxon>Pseudaquabacterium</taxon>
    </lineage>
</organism>
<evidence type="ECO:0000313" key="3">
    <source>
        <dbReference type="Proteomes" id="UP001368500"/>
    </source>
</evidence>
<protein>
    <recommendedName>
        <fullName evidence="4">Electron transfer flavoprotein subunit beta</fullName>
    </recommendedName>
</protein>
<comment type="caution">
    <text evidence="2">The sequence shown here is derived from an EMBL/GenBank/DDBJ whole genome shotgun (WGS) entry which is preliminary data.</text>
</comment>
<dbReference type="Gene3D" id="3.40.50.620">
    <property type="entry name" value="HUPs"/>
    <property type="match status" value="1"/>
</dbReference>
<dbReference type="InterPro" id="IPR014729">
    <property type="entry name" value="Rossmann-like_a/b/a_fold"/>
</dbReference>
<proteinExistence type="predicted"/>
<dbReference type="SUPFAM" id="SSF52402">
    <property type="entry name" value="Adenine nucleotide alpha hydrolases-like"/>
    <property type="match status" value="1"/>
</dbReference>
<dbReference type="Proteomes" id="UP001368500">
    <property type="component" value="Unassembled WGS sequence"/>
</dbReference>
<sequence length="279" mass="28742">MNAPRPSSAPAVLVSLRIDPVSGRATRSAGDAAAAALALQAAAGVAVPRLVHAGRLPERVARDYLALGLPLLQQWVAPVGAAGAAADALTLLRQACADSPLVLTGARAESGLGSGLLPYALAEVLQRPLLADVIDLQREPDGHWRVTQALPRGARHHWRLAPGAGAVLVTSARLAQRAGLDLRHAWASAQQGRIETVTAARTATTGHAPAMPDWTTGPARRQRVALAAASRASGAERMARATGSGAPKSGGALLREGSVEDKARALLQRLQALALVSSR</sequence>
<dbReference type="RefSeq" id="WP_341372533.1">
    <property type="nucleotide sequence ID" value="NZ_JBBUTF010000002.1"/>
</dbReference>
<dbReference type="EMBL" id="JBBUTF010000002">
    <property type="protein sequence ID" value="MEK8024760.1"/>
    <property type="molecule type" value="Genomic_DNA"/>
</dbReference>
<evidence type="ECO:0000256" key="1">
    <source>
        <dbReference type="SAM" id="MobiDB-lite"/>
    </source>
</evidence>
<name>A0ABU9B4G9_9BURK</name>
<evidence type="ECO:0000313" key="2">
    <source>
        <dbReference type="EMBL" id="MEK8024760.1"/>
    </source>
</evidence>